<dbReference type="InterPro" id="IPR001757">
    <property type="entry name" value="P_typ_ATPase"/>
</dbReference>
<gene>
    <name evidence="13" type="ORF">JFL75_12480</name>
</gene>
<organism evidence="13 14">
    <name type="scientific">Breznakiella homolactica</name>
    <dbReference type="NCBI Taxonomy" id="2798577"/>
    <lineage>
        <taxon>Bacteria</taxon>
        <taxon>Pseudomonadati</taxon>
        <taxon>Spirochaetota</taxon>
        <taxon>Spirochaetia</taxon>
        <taxon>Spirochaetales</taxon>
        <taxon>Breznakiellaceae</taxon>
        <taxon>Breznakiella</taxon>
    </lineage>
</organism>
<dbReference type="InterPro" id="IPR018303">
    <property type="entry name" value="ATPase_P-typ_P_site"/>
</dbReference>
<keyword evidence="10 11" id="KW-0472">Membrane</keyword>
<dbReference type="PRINTS" id="PR00120">
    <property type="entry name" value="HATPASE"/>
</dbReference>
<dbReference type="EMBL" id="CP067089">
    <property type="protein sequence ID" value="QQO07758.1"/>
    <property type="molecule type" value="Genomic_DNA"/>
</dbReference>
<feature type="domain" description="Cation-transporting P-type ATPase N-terminal" evidence="12">
    <location>
        <begin position="2"/>
        <end position="76"/>
    </location>
</feature>
<dbReference type="GO" id="GO:0005524">
    <property type="term" value="F:ATP binding"/>
    <property type="evidence" value="ECO:0007669"/>
    <property type="project" value="UniProtKB-KW"/>
</dbReference>
<evidence type="ECO:0000256" key="8">
    <source>
        <dbReference type="ARBA" id="ARBA00022967"/>
    </source>
</evidence>
<dbReference type="PANTHER" id="PTHR43294:SF21">
    <property type="entry name" value="CATION TRANSPORTING ATPASE"/>
    <property type="match status" value="1"/>
</dbReference>
<keyword evidence="3" id="KW-1003">Cell membrane</keyword>
<feature type="transmembrane region" description="Helical" evidence="11">
    <location>
        <begin position="673"/>
        <end position="695"/>
    </location>
</feature>
<dbReference type="InterPro" id="IPR044492">
    <property type="entry name" value="P_typ_ATPase_HD_dom"/>
</dbReference>
<dbReference type="FunFam" id="3.40.50.1000:FF:000028">
    <property type="entry name" value="Calcium-transporting P-type ATPase, putative"/>
    <property type="match status" value="1"/>
</dbReference>
<dbReference type="Gene3D" id="1.20.1110.10">
    <property type="entry name" value="Calcium-transporting ATPase, transmembrane domain"/>
    <property type="match status" value="1"/>
</dbReference>
<dbReference type="Pfam" id="PF00122">
    <property type="entry name" value="E1-E2_ATPase"/>
    <property type="match status" value="1"/>
</dbReference>
<feature type="transmembrane region" description="Helical" evidence="11">
    <location>
        <begin position="59"/>
        <end position="76"/>
    </location>
</feature>
<dbReference type="Pfam" id="PF00689">
    <property type="entry name" value="Cation_ATPase_C"/>
    <property type="match status" value="1"/>
</dbReference>
<evidence type="ECO:0000256" key="9">
    <source>
        <dbReference type="ARBA" id="ARBA00022989"/>
    </source>
</evidence>
<dbReference type="SFLD" id="SFLDS00003">
    <property type="entry name" value="Haloacid_Dehalogenase"/>
    <property type="match status" value="1"/>
</dbReference>
<sequence length="882" mass="94622">MKWYEIELNAVLQKLGADAEQGLTQEAADERFAEYGANVFEEEKKESLPAKILHHMKDVSTIILLIAAGISAYMAISTGYGWPKIFVILSIIIINIVLGISQESKAEKALDALKGMNTHTATVVRGGTLMHLNAEELVPGDVVELHAGDMVPADARLISSNSLLVEESALTGESLPVEKDAGAVIPRDAPLGDRINMVYSGCLVTNGRAKSVVCETGMQTEMGKIAGLLNNTKKQMTPLQIRLKGLAKRLSLVAIASGLVIFAVGVFVHGESLAEMLLTAISLAVAAVPETLPVIVTLILANGVQYMVRKNTIIRRIPAVETVGNTSVICSDKTGTLTQNKMVIKKIWETGSDPKNSGSTFSPAEQTMLELLAVCTNAVPKENEISSAGEPVIIGDPTEAAIIRLMMDKGLDKPSLEKKYPRVFELPFDSTRKLMTTVHKTDTGYISVTKGAFDRIPVSFDDVLHSRAVKAHDEFAGQALRVIAVAVKNWEALPAKMDTDTLEHDLTFCGIIGMIDPPRPESHRAVMYAKKAGIKTVMITGDHIATASAIARDIGILEENGRAVTGTQLSGMDDRELHEAVRNISVYARVSPEDKIRIVQAWQAHGEVITMTGDGVNDAPALKAADVGAAMGIAGTDVSKNASDIIITDDNFATIVDAVREGRTAYDNIRKTVHFLLSVNFAEILIMLIGVLLGWGAPITAVQLLFINVVSDGIPGFFISRERAEKDLMLRRPLPKNASLFAGGLGWQIAGKSAVFIVLTLAAFYIGRFVSVSSGTAAGYGTGISMAFLVLSWASVLNIFNIRGRESVFKTGLFINPWLTVSAAASIAITALVALIRPLQVLFGISPLGPVHWLIAGGLSFSQLLFGEVVKLFQKNAERAAG</sequence>
<dbReference type="Gene3D" id="2.70.150.10">
    <property type="entry name" value="Calcium-transporting ATPase, cytoplasmic transduction domain A"/>
    <property type="match status" value="1"/>
</dbReference>
<dbReference type="GO" id="GO:0005886">
    <property type="term" value="C:plasma membrane"/>
    <property type="evidence" value="ECO:0007669"/>
    <property type="project" value="UniProtKB-SubCell"/>
</dbReference>
<evidence type="ECO:0000256" key="11">
    <source>
        <dbReference type="SAM" id="Phobius"/>
    </source>
</evidence>
<proteinExistence type="inferred from homology"/>
<feature type="transmembrane region" description="Helical" evidence="11">
    <location>
        <begin position="778"/>
        <end position="800"/>
    </location>
</feature>
<dbReference type="GO" id="GO:0005391">
    <property type="term" value="F:P-type sodium:potassium-exchanging transporter activity"/>
    <property type="evidence" value="ECO:0007669"/>
    <property type="project" value="TreeGrafter"/>
</dbReference>
<keyword evidence="6" id="KW-0547">Nucleotide-binding</keyword>
<keyword evidence="7" id="KW-0067">ATP-binding</keyword>
<comment type="subcellular location">
    <subcellularLocation>
        <location evidence="1">Cell membrane</location>
        <topology evidence="1">Multi-pass membrane protein</topology>
    </subcellularLocation>
</comment>
<name>A0A7T8BA15_9SPIR</name>
<evidence type="ECO:0000256" key="10">
    <source>
        <dbReference type="ARBA" id="ARBA00023136"/>
    </source>
</evidence>
<dbReference type="GO" id="GO:1990573">
    <property type="term" value="P:potassium ion import across plasma membrane"/>
    <property type="evidence" value="ECO:0007669"/>
    <property type="project" value="TreeGrafter"/>
</dbReference>
<dbReference type="SUPFAM" id="SSF56784">
    <property type="entry name" value="HAD-like"/>
    <property type="match status" value="1"/>
</dbReference>
<dbReference type="Gene3D" id="3.40.50.1000">
    <property type="entry name" value="HAD superfamily/HAD-like"/>
    <property type="match status" value="1"/>
</dbReference>
<comment type="similarity">
    <text evidence="2">Belongs to the cation transport ATPase (P-type) (TC 3.A.3) family. Type IIA subfamily.</text>
</comment>
<evidence type="ECO:0000256" key="7">
    <source>
        <dbReference type="ARBA" id="ARBA00022840"/>
    </source>
</evidence>
<keyword evidence="9 11" id="KW-1133">Transmembrane helix</keyword>
<dbReference type="InterPro" id="IPR050510">
    <property type="entry name" value="Cation_transp_ATPase_P-type"/>
</dbReference>
<dbReference type="InterPro" id="IPR008250">
    <property type="entry name" value="ATPase_P-typ_transduc_dom_A_sf"/>
</dbReference>
<dbReference type="SUPFAM" id="SSF81653">
    <property type="entry name" value="Calcium ATPase, transduction domain A"/>
    <property type="match status" value="1"/>
</dbReference>
<evidence type="ECO:0000313" key="14">
    <source>
        <dbReference type="Proteomes" id="UP000595917"/>
    </source>
</evidence>
<dbReference type="FunFam" id="3.40.50.1000:FF:000001">
    <property type="entry name" value="Phospholipid-transporting ATPase IC"/>
    <property type="match status" value="1"/>
</dbReference>
<dbReference type="GO" id="GO:0036376">
    <property type="term" value="P:sodium ion export across plasma membrane"/>
    <property type="evidence" value="ECO:0007669"/>
    <property type="project" value="TreeGrafter"/>
</dbReference>
<dbReference type="InterPro" id="IPR059000">
    <property type="entry name" value="ATPase_P-type_domA"/>
</dbReference>
<feature type="transmembrane region" description="Helical" evidence="11">
    <location>
        <begin position="812"/>
        <end position="836"/>
    </location>
</feature>
<keyword evidence="4 11" id="KW-0812">Transmembrane</keyword>
<protein>
    <submittedName>
        <fullName evidence="13">Cation-translocating P-type ATPase</fullName>
    </submittedName>
</protein>
<dbReference type="Pfam" id="PF00690">
    <property type="entry name" value="Cation_ATPase_N"/>
    <property type="match status" value="1"/>
</dbReference>
<dbReference type="GO" id="GO:0030007">
    <property type="term" value="P:intracellular potassium ion homeostasis"/>
    <property type="evidence" value="ECO:0007669"/>
    <property type="project" value="TreeGrafter"/>
</dbReference>
<dbReference type="KEGG" id="bhc:JFL75_12480"/>
<feature type="transmembrane region" description="Helical" evidence="11">
    <location>
        <begin position="82"/>
        <end position="100"/>
    </location>
</feature>
<feature type="transmembrane region" description="Helical" evidence="11">
    <location>
        <begin position="276"/>
        <end position="301"/>
    </location>
</feature>
<evidence type="ECO:0000256" key="3">
    <source>
        <dbReference type="ARBA" id="ARBA00022475"/>
    </source>
</evidence>
<keyword evidence="14" id="KW-1185">Reference proteome</keyword>
<dbReference type="GO" id="GO:0046872">
    <property type="term" value="F:metal ion binding"/>
    <property type="evidence" value="ECO:0007669"/>
    <property type="project" value="UniProtKB-KW"/>
</dbReference>
<evidence type="ECO:0000259" key="12">
    <source>
        <dbReference type="SMART" id="SM00831"/>
    </source>
</evidence>
<dbReference type="Gene3D" id="3.40.1110.10">
    <property type="entry name" value="Calcium-transporting ATPase, cytoplasmic domain N"/>
    <property type="match status" value="1"/>
</dbReference>
<dbReference type="InterPro" id="IPR036412">
    <property type="entry name" value="HAD-like_sf"/>
</dbReference>
<evidence type="ECO:0000313" key="13">
    <source>
        <dbReference type="EMBL" id="QQO07758.1"/>
    </source>
</evidence>
<dbReference type="SMART" id="SM00831">
    <property type="entry name" value="Cation_ATPase_N"/>
    <property type="match status" value="1"/>
</dbReference>
<dbReference type="InterPro" id="IPR006068">
    <property type="entry name" value="ATPase_P-typ_cation-transptr_C"/>
</dbReference>
<dbReference type="SFLD" id="SFLDG00002">
    <property type="entry name" value="C1.7:_P-type_atpase_like"/>
    <property type="match status" value="1"/>
</dbReference>
<dbReference type="InterPro" id="IPR023299">
    <property type="entry name" value="ATPase_P-typ_cyto_dom_N"/>
</dbReference>
<dbReference type="PRINTS" id="PR00119">
    <property type="entry name" value="CATATPASE"/>
</dbReference>
<dbReference type="PROSITE" id="PS00154">
    <property type="entry name" value="ATPASE_E1_E2"/>
    <property type="match status" value="1"/>
</dbReference>
<dbReference type="PANTHER" id="PTHR43294">
    <property type="entry name" value="SODIUM/POTASSIUM-TRANSPORTING ATPASE SUBUNIT ALPHA"/>
    <property type="match status" value="1"/>
</dbReference>
<dbReference type="InterPro" id="IPR023298">
    <property type="entry name" value="ATPase_P-typ_TM_dom_sf"/>
</dbReference>
<accession>A0A7T8BA15</accession>
<evidence type="ECO:0000256" key="1">
    <source>
        <dbReference type="ARBA" id="ARBA00004651"/>
    </source>
</evidence>
<reference evidence="13" key="1">
    <citation type="submission" date="2021-01" db="EMBL/GenBank/DDBJ databases">
        <title>Description of Breznakiella homolactica.</title>
        <authorList>
            <person name="Song Y."/>
            <person name="Brune A."/>
        </authorList>
    </citation>
    <scope>NUCLEOTIDE SEQUENCE</scope>
    <source>
        <strain evidence="13">RmG30</strain>
    </source>
</reference>
<feature type="transmembrane region" description="Helical" evidence="11">
    <location>
        <begin position="701"/>
        <end position="719"/>
    </location>
</feature>
<evidence type="ECO:0000256" key="2">
    <source>
        <dbReference type="ARBA" id="ARBA00005675"/>
    </source>
</evidence>
<dbReference type="GO" id="GO:1902600">
    <property type="term" value="P:proton transmembrane transport"/>
    <property type="evidence" value="ECO:0007669"/>
    <property type="project" value="TreeGrafter"/>
</dbReference>
<dbReference type="GO" id="GO:0006883">
    <property type="term" value="P:intracellular sodium ion homeostasis"/>
    <property type="evidence" value="ECO:0007669"/>
    <property type="project" value="TreeGrafter"/>
</dbReference>
<dbReference type="FunFam" id="2.70.150.10:FF:000016">
    <property type="entry name" value="Calcium-transporting P-type ATPase putative"/>
    <property type="match status" value="1"/>
</dbReference>
<feature type="transmembrane region" description="Helical" evidence="11">
    <location>
        <begin position="250"/>
        <end position="270"/>
    </location>
</feature>
<keyword evidence="8" id="KW-1278">Translocase</keyword>
<dbReference type="InterPro" id="IPR023214">
    <property type="entry name" value="HAD_sf"/>
</dbReference>
<feature type="transmembrane region" description="Helical" evidence="11">
    <location>
        <begin position="851"/>
        <end position="870"/>
    </location>
</feature>
<dbReference type="NCBIfam" id="TIGR01494">
    <property type="entry name" value="ATPase_P-type"/>
    <property type="match status" value="3"/>
</dbReference>
<evidence type="ECO:0000256" key="6">
    <source>
        <dbReference type="ARBA" id="ARBA00022741"/>
    </source>
</evidence>
<dbReference type="Pfam" id="PF13246">
    <property type="entry name" value="Cation_ATPase"/>
    <property type="match status" value="1"/>
</dbReference>
<dbReference type="SUPFAM" id="SSF81660">
    <property type="entry name" value="Metal cation-transporting ATPase, ATP-binding domain N"/>
    <property type="match status" value="1"/>
</dbReference>
<dbReference type="Proteomes" id="UP000595917">
    <property type="component" value="Chromosome"/>
</dbReference>
<dbReference type="GO" id="GO:0016887">
    <property type="term" value="F:ATP hydrolysis activity"/>
    <property type="evidence" value="ECO:0007669"/>
    <property type="project" value="InterPro"/>
</dbReference>
<dbReference type="AlphaFoldDB" id="A0A7T8BA15"/>
<dbReference type="RefSeq" id="WP_215625064.1">
    <property type="nucleotide sequence ID" value="NZ_CP067089.2"/>
</dbReference>
<dbReference type="SFLD" id="SFLDF00027">
    <property type="entry name" value="p-type_atpase"/>
    <property type="match status" value="1"/>
</dbReference>
<dbReference type="InterPro" id="IPR004014">
    <property type="entry name" value="ATPase_P-typ_cation-transptr_N"/>
</dbReference>
<evidence type="ECO:0000256" key="4">
    <source>
        <dbReference type="ARBA" id="ARBA00022692"/>
    </source>
</evidence>
<keyword evidence="5" id="KW-0479">Metal-binding</keyword>
<dbReference type="SUPFAM" id="SSF81665">
    <property type="entry name" value="Calcium ATPase, transmembrane domain M"/>
    <property type="match status" value="1"/>
</dbReference>
<feature type="transmembrane region" description="Helical" evidence="11">
    <location>
        <begin position="740"/>
        <end position="766"/>
    </location>
</feature>
<evidence type="ECO:0000256" key="5">
    <source>
        <dbReference type="ARBA" id="ARBA00022723"/>
    </source>
</evidence>